<sequence>MDRFEEMRNFVRIVERSSFTKAAADLQIPRATMTNAIQRLEERLGTRLLARTTRTVKPTLDGEVYYKRCVRILAELEEADGIFLRCAPKGLLRVNLQGTLARMFVIPALPDFMAQYPDITLLVGDGDRYVDLVHEGYDCVLRSGELVDSSMIGRRLMTMNEVTVASPAYIEKYGMPREIDDLERQGHRVVSFLSGADDKPMPLDFTIDGLVRHVELPADVSVTGADLYMAATLAGLGIIQVPRYRALADLNAGRLVEIMPQYPPEPMPVSVLYPQNRQLSLRVRVFTDWLGRLFANGVDGLMKEF</sequence>
<dbReference type="PROSITE" id="PS50931">
    <property type="entry name" value="HTH_LYSR"/>
    <property type="match status" value="1"/>
</dbReference>
<dbReference type="Gene3D" id="1.10.10.10">
    <property type="entry name" value="Winged helix-like DNA-binding domain superfamily/Winged helix DNA-binding domain"/>
    <property type="match status" value="1"/>
</dbReference>
<dbReference type="InterPro" id="IPR058163">
    <property type="entry name" value="LysR-type_TF_proteobact-type"/>
</dbReference>
<proteinExistence type="inferred from homology"/>
<organism evidence="6 7">
    <name type="scientific">Thalassospira alkalitolerans</name>
    <dbReference type="NCBI Taxonomy" id="1293890"/>
    <lineage>
        <taxon>Bacteria</taxon>
        <taxon>Pseudomonadati</taxon>
        <taxon>Pseudomonadota</taxon>
        <taxon>Alphaproteobacteria</taxon>
        <taxon>Rhodospirillales</taxon>
        <taxon>Thalassospiraceae</taxon>
        <taxon>Thalassospira</taxon>
    </lineage>
</organism>
<dbReference type="Pfam" id="PF03466">
    <property type="entry name" value="LysR_substrate"/>
    <property type="match status" value="1"/>
</dbReference>
<accession>A0A1Y2LGI2</accession>
<dbReference type="CDD" id="cd08472">
    <property type="entry name" value="PBP2_CrgA_like_3"/>
    <property type="match status" value="1"/>
</dbReference>
<evidence type="ECO:0000313" key="6">
    <source>
        <dbReference type="EMBL" id="OSQ50196.1"/>
    </source>
</evidence>
<comment type="similarity">
    <text evidence="1">Belongs to the LysR transcriptional regulatory family.</text>
</comment>
<evidence type="ECO:0000313" key="7">
    <source>
        <dbReference type="Proteomes" id="UP000193396"/>
    </source>
</evidence>
<keyword evidence="2" id="KW-0805">Transcription regulation</keyword>
<keyword evidence="3" id="KW-0238">DNA-binding</keyword>
<dbReference type="GO" id="GO:0006351">
    <property type="term" value="P:DNA-templated transcription"/>
    <property type="evidence" value="ECO:0007669"/>
    <property type="project" value="TreeGrafter"/>
</dbReference>
<evidence type="ECO:0000256" key="1">
    <source>
        <dbReference type="ARBA" id="ARBA00009437"/>
    </source>
</evidence>
<dbReference type="Gene3D" id="3.40.190.290">
    <property type="match status" value="1"/>
</dbReference>
<feature type="domain" description="HTH lysR-type" evidence="5">
    <location>
        <begin position="1"/>
        <end position="59"/>
    </location>
</feature>
<dbReference type="InterPro" id="IPR036388">
    <property type="entry name" value="WH-like_DNA-bd_sf"/>
</dbReference>
<dbReference type="InterPro" id="IPR036390">
    <property type="entry name" value="WH_DNA-bd_sf"/>
</dbReference>
<dbReference type="InterPro" id="IPR005119">
    <property type="entry name" value="LysR_subst-bd"/>
</dbReference>
<reference evidence="6 7" key="1">
    <citation type="submission" date="2014-03" db="EMBL/GenBank/DDBJ databases">
        <title>The draft genome sequence of Thalassospira alkalitolerans JCM 18968.</title>
        <authorList>
            <person name="Lai Q."/>
            <person name="Shao Z."/>
        </authorList>
    </citation>
    <scope>NUCLEOTIDE SEQUENCE [LARGE SCALE GENOMIC DNA]</scope>
    <source>
        <strain evidence="6 7">JCM 18968</strain>
    </source>
</reference>
<evidence type="ECO:0000256" key="2">
    <source>
        <dbReference type="ARBA" id="ARBA00023015"/>
    </source>
</evidence>
<dbReference type="FunFam" id="1.10.10.10:FF:000001">
    <property type="entry name" value="LysR family transcriptional regulator"/>
    <property type="match status" value="1"/>
</dbReference>
<protein>
    <submittedName>
        <fullName evidence="6">Transcriptional regulator</fullName>
    </submittedName>
</protein>
<dbReference type="EMBL" id="JFKB01000001">
    <property type="protein sequence ID" value="OSQ50196.1"/>
    <property type="molecule type" value="Genomic_DNA"/>
</dbReference>
<evidence type="ECO:0000256" key="4">
    <source>
        <dbReference type="ARBA" id="ARBA00023163"/>
    </source>
</evidence>
<dbReference type="OrthoDB" id="9812435at2"/>
<dbReference type="PANTHER" id="PTHR30537:SF72">
    <property type="entry name" value="LYSR FAMILY TRANSCRIPTIONAL REGULATOR"/>
    <property type="match status" value="1"/>
</dbReference>
<dbReference type="InterPro" id="IPR000847">
    <property type="entry name" value="LysR_HTH_N"/>
</dbReference>
<dbReference type="Proteomes" id="UP000193396">
    <property type="component" value="Unassembled WGS sequence"/>
</dbReference>
<dbReference type="STRING" id="1293890.TALK_01595"/>
<dbReference type="RefSeq" id="WP_085615160.1">
    <property type="nucleotide sequence ID" value="NZ_JFKB01000001.1"/>
</dbReference>
<gene>
    <name evidence="6" type="ORF">TALK_01595</name>
</gene>
<dbReference type="GO" id="GO:0003700">
    <property type="term" value="F:DNA-binding transcription factor activity"/>
    <property type="evidence" value="ECO:0007669"/>
    <property type="project" value="InterPro"/>
</dbReference>
<keyword evidence="7" id="KW-1185">Reference proteome</keyword>
<keyword evidence="4" id="KW-0804">Transcription</keyword>
<name>A0A1Y2LGI2_9PROT</name>
<dbReference type="SUPFAM" id="SSF53850">
    <property type="entry name" value="Periplasmic binding protein-like II"/>
    <property type="match status" value="1"/>
</dbReference>
<dbReference type="AlphaFoldDB" id="A0A1Y2LGI2"/>
<dbReference type="GO" id="GO:0043565">
    <property type="term" value="F:sequence-specific DNA binding"/>
    <property type="evidence" value="ECO:0007669"/>
    <property type="project" value="TreeGrafter"/>
</dbReference>
<dbReference type="Pfam" id="PF00126">
    <property type="entry name" value="HTH_1"/>
    <property type="match status" value="1"/>
</dbReference>
<evidence type="ECO:0000256" key="3">
    <source>
        <dbReference type="ARBA" id="ARBA00023125"/>
    </source>
</evidence>
<dbReference type="SUPFAM" id="SSF46785">
    <property type="entry name" value="Winged helix' DNA-binding domain"/>
    <property type="match status" value="1"/>
</dbReference>
<evidence type="ECO:0000259" key="5">
    <source>
        <dbReference type="PROSITE" id="PS50931"/>
    </source>
</evidence>
<dbReference type="PANTHER" id="PTHR30537">
    <property type="entry name" value="HTH-TYPE TRANSCRIPTIONAL REGULATOR"/>
    <property type="match status" value="1"/>
</dbReference>
<comment type="caution">
    <text evidence="6">The sequence shown here is derived from an EMBL/GenBank/DDBJ whole genome shotgun (WGS) entry which is preliminary data.</text>
</comment>